<evidence type="ECO:0000313" key="1">
    <source>
        <dbReference type="EMBL" id="CAK9201970.1"/>
    </source>
</evidence>
<dbReference type="PANTHER" id="PTHR31065">
    <property type="entry name" value="PLATZ TRANSCRIPTION FACTOR FAMILY PROTEIN"/>
    <property type="match status" value="1"/>
</dbReference>
<dbReference type="InterPro" id="IPR006734">
    <property type="entry name" value="PLATZ"/>
</dbReference>
<sequence length="259" mass="28995">MNSHRRCSGRGSEMAAASSEFFSDRHQVAALVRDLIGTNFPVPPVLLSRGKRAQLFFCVTCKCGPLTISAFDKRPQRKAMHVGHSRLEIFHHTAELQPSVSVSEMARFIGTEVEHIQTYVKSKQQPILFLTPPAASTSSITEMLSCCLGCGRALSSPEFSFCCLQCKFTWPVALIQQEEEDEEEIELYERVSATEHMGLIQQEEEDEEEIELYERTSASLTPQERSDRFNAIMKRGCKCANGDSDCNGRPVVRQSGPNL</sequence>
<name>A0ABP0TPR1_9BRYO</name>
<dbReference type="PANTHER" id="PTHR31065:SF96">
    <property type="entry name" value="B BOX-TYPE DOMAIN-CONTAINING PROTEIN"/>
    <property type="match status" value="1"/>
</dbReference>
<dbReference type="Pfam" id="PF04640">
    <property type="entry name" value="PLATZ"/>
    <property type="match status" value="1"/>
</dbReference>
<gene>
    <name evidence="1" type="ORF">CSSPTR1EN2_LOCUS6173</name>
</gene>
<accession>A0ABP0TPR1</accession>
<dbReference type="Proteomes" id="UP001497512">
    <property type="component" value="Chromosome 13"/>
</dbReference>
<organism evidence="1 2">
    <name type="scientific">Sphagnum troendelagicum</name>
    <dbReference type="NCBI Taxonomy" id="128251"/>
    <lineage>
        <taxon>Eukaryota</taxon>
        <taxon>Viridiplantae</taxon>
        <taxon>Streptophyta</taxon>
        <taxon>Embryophyta</taxon>
        <taxon>Bryophyta</taxon>
        <taxon>Sphagnophytina</taxon>
        <taxon>Sphagnopsida</taxon>
        <taxon>Sphagnales</taxon>
        <taxon>Sphagnaceae</taxon>
        <taxon>Sphagnum</taxon>
    </lineage>
</organism>
<reference evidence="1" key="1">
    <citation type="submission" date="2024-02" db="EMBL/GenBank/DDBJ databases">
        <authorList>
            <consortium name="ELIXIR-Norway"/>
            <consortium name="Elixir Norway"/>
        </authorList>
    </citation>
    <scope>NUCLEOTIDE SEQUENCE</scope>
</reference>
<keyword evidence="2" id="KW-1185">Reference proteome</keyword>
<proteinExistence type="predicted"/>
<dbReference type="EMBL" id="OZ019905">
    <property type="protein sequence ID" value="CAK9201970.1"/>
    <property type="molecule type" value="Genomic_DNA"/>
</dbReference>
<protein>
    <submittedName>
        <fullName evidence="1">Uncharacterized protein</fullName>
    </submittedName>
</protein>
<evidence type="ECO:0000313" key="2">
    <source>
        <dbReference type="Proteomes" id="UP001497512"/>
    </source>
</evidence>